<protein>
    <recommendedName>
        <fullName evidence="2">CSN8/PSMD8/EIF3K domain-containing protein</fullName>
    </recommendedName>
</protein>
<sequence length="279" mass="30452">MANGPPTPPPPKTAAAESTILQASETATAVNEAADANTSSEAPASQEQQAPSAASAQTQPEPDPYESALPKISELVATSRFRELIEEIEVLDLTTPGENSPNRMLVMIPLVLAYLIKDEIPLARMAMKRLPRNLTEPRITQTLGGLLLAVSERDYPKVYVRAEDFIDYAGQPDFPHQRLGTLIKNMIPIFRLSVKEPFTLLSRGYSSITPTMASKYIGLPIEYVTKMATDRRWKYDPSTETLTPVLVGKGAVRATYGGSRPSTLGNFESIADSVSKLEM</sequence>
<dbReference type="Proteomes" id="UP001383192">
    <property type="component" value="Unassembled WGS sequence"/>
</dbReference>
<gene>
    <name evidence="3" type="ORF">VNI00_009527</name>
</gene>
<feature type="compositionally biased region" description="Polar residues" evidence="1">
    <location>
        <begin position="19"/>
        <end position="29"/>
    </location>
</feature>
<reference evidence="3 4" key="1">
    <citation type="submission" date="2024-01" db="EMBL/GenBank/DDBJ databases">
        <title>A draft genome for a cacao thread blight-causing isolate of Paramarasmius palmivorus.</title>
        <authorList>
            <person name="Baruah I.K."/>
            <person name="Bukari Y."/>
            <person name="Amoako-Attah I."/>
            <person name="Meinhardt L.W."/>
            <person name="Bailey B.A."/>
            <person name="Cohen S.P."/>
        </authorList>
    </citation>
    <scope>NUCLEOTIDE SEQUENCE [LARGE SCALE GENOMIC DNA]</scope>
    <source>
        <strain evidence="3 4">GH-12</strain>
    </source>
</reference>
<feature type="compositionally biased region" description="Low complexity" evidence="1">
    <location>
        <begin position="38"/>
        <end position="60"/>
    </location>
</feature>
<evidence type="ECO:0000313" key="3">
    <source>
        <dbReference type="EMBL" id="KAK7040931.1"/>
    </source>
</evidence>
<proteinExistence type="predicted"/>
<dbReference type="EMBL" id="JAYKXP010000035">
    <property type="protein sequence ID" value="KAK7040931.1"/>
    <property type="molecule type" value="Genomic_DNA"/>
</dbReference>
<keyword evidence="4" id="KW-1185">Reference proteome</keyword>
<evidence type="ECO:0000313" key="4">
    <source>
        <dbReference type="Proteomes" id="UP001383192"/>
    </source>
</evidence>
<dbReference type="AlphaFoldDB" id="A0AAW0CQL5"/>
<organism evidence="3 4">
    <name type="scientific">Paramarasmius palmivorus</name>
    <dbReference type="NCBI Taxonomy" id="297713"/>
    <lineage>
        <taxon>Eukaryota</taxon>
        <taxon>Fungi</taxon>
        <taxon>Dikarya</taxon>
        <taxon>Basidiomycota</taxon>
        <taxon>Agaricomycotina</taxon>
        <taxon>Agaricomycetes</taxon>
        <taxon>Agaricomycetidae</taxon>
        <taxon>Agaricales</taxon>
        <taxon>Marasmiineae</taxon>
        <taxon>Marasmiaceae</taxon>
        <taxon>Paramarasmius</taxon>
    </lineage>
</organism>
<dbReference type="Pfam" id="PF10075">
    <property type="entry name" value="CSN8_PSD8_EIF3K"/>
    <property type="match status" value="1"/>
</dbReference>
<dbReference type="InterPro" id="IPR033464">
    <property type="entry name" value="CSN8_PSD8_EIF3K"/>
</dbReference>
<name>A0AAW0CQL5_9AGAR</name>
<evidence type="ECO:0000256" key="1">
    <source>
        <dbReference type="SAM" id="MobiDB-lite"/>
    </source>
</evidence>
<feature type="region of interest" description="Disordered" evidence="1">
    <location>
        <begin position="1"/>
        <end position="67"/>
    </location>
</feature>
<accession>A0AAW0CQL5</accession>
<feature type="compositionally biased region" description="Pro residues" evidence="1">
    <location>
        <begin position="1"/>
        <end position="12"/>
    </location>
</feature>
<comment type="caution">
    <text evidence="3">The sequence shown here is derived from an EMBL/GenBank/DDBJ whole genome shotgun (WGS) entry which is preliminary data.</text>
</comment>
<evidence type="ECO:0000259" key="2">
    <source>
        <dbReference type="Pfam" id="PF10075"/>
    </source>
</evidence>
<feature type="domain" description="CSN8/PSMD8/EIF3K" evidence="2">
    <location>
        <begin position="111"/>
        <end position="242"/>
    </location>
</feature>